<dbReference type="GO" id="GO:0046983">
    <property type="term" value="F:protein dimerization activity"/>
    <property type="evidence" value="ECO:0007669"/>
    <property type="project" value="InterPro"/>
</dbReference>
<dbReference type="Pfam" id="PF00010">
    <property type="entry name" value="HLH"/>
    <property type="match status" value="1"/>
</dbReference>
<feature type="compositionally biased region" description="Gly residues" evidence="2">
    <location>
        <begin position="312"/>
        <end position="324"/>
    </location>
</feature>
<dbReference type="RefSeq" id="XP_064671632.1">
    <property type="nucleotide sequence ID" value="XM_064814775.1"/>
</dbReference>
<feature type="domain" description="BHLH" evidence="3">
    <location>
        <begin position="274"/>
        <end position="353"/>
    </location>
</feature>
<dbReference type="PANTHER" id="PTHR47336">
    <property type="entry name" value="TRANSCRIPTION FACTOR HMS1-RELATED"/>
    <property type="match status" value="1"/>
</dbReference>
<evidence type="ECO:0000313" key="5">
    <source>
        <dbReference type="Proteomes" id="UP001302812"/>
    </source>
</evidence>
<dbReference type="EMBL" id="MU853337">
    <property type="protein sequence ID" value="KAK4114062.1"/>
    <property type="molecule type" value="Genomic_DNA"/>
</dbReference>
<name>A0AAN6TGK8_9PEZI</name>
<dbReference type="InterPro" id="IPR011598">
    <property type="entry name" value="bHLH_dom"/>
</dbReference>
<feature type="region of interest" description="Disordered" evidence="2">
    <location>
        <begin position="304"/>
        <end position="334"/>
    </location>
</feature>
<organism evidence="4 5">
    <name type="scientific">Canariomyces notabilis</name>
    <dbReference type="NCBI Taxonomy" id="2074819"/>
    <lineage>
        <taxon>Eukaryota</taxon>
        <taxon>Fungi</taxon>
        <taxon>Dikarya</taxon>
        <taxon>Ascomycota</taxon>
        <taxon>Pezizomycotina</taxon>
        <taxon>Sordariomycetes</taxon>
        <taxon>Sordariomycetidae</taxon>
        <taxon>Sordariales</taxon>
        <taxon>Chaetomiaceae</taxon>
        <taxon>Canariomyces</taxon>
    </lineage>
</organism>
<sequence length="393" mass="42873">MLLFEYAVGDPSHLISGPSQFGPGDLDRLGRPYQPILSTAPFSGGQADFNGHYAGVPLALEQPPSLATRAEASYPAPARFASLDAAVAGNSHHSDDGSPAESACSSKDSFGYAPRQNTRDLYAGEYVSTPMGLHGAFQPDFDVRPWPGVDDGTVSTTRLGPESTTSDCVESRQVLAEPLEDSLYDHEAAVYGTFEGSDGWQEQRPRQSDRGIQGPPRKRPKKSAEQAVSSSACKVPQTAPESANAPSTGTKLRSASRTSKNVQHRPEETPRERKSRNSHNLVEKKYRNRLNLQFEILMNALPESMRSPTGRGMSGGGGPDGGGLQQHEESDLGERRLSKAQVLDMSATYIRTLEKEREKLECEREDLLESMRKLRQAFVKQGLDGGNREVRTE</sequence>
<dbReference type="AlphaFoldDB" id="A0AAN6TGK8"/>
<evidence type="ECO:0000259" key="3">
    <source>
        <dbReference type="PROSITE" id="PS50888"/>
    </source>
</evidence>
<dbReference type="InterPro" id="IPR052099">
    <property type="entry name" value="Regulatory_TF_Diverse"/>
</dbReference>
<evidence type="ECO:0000313" key="4">
    <source>
        <dbReference type="EMBL" id="KAK4114062.1"/>
    </source>
</evidence>
<dbReference type="Proteomes" id="UP001302812">
    <property type="component" value="Unassembled WGS sequence"/>
</dbReference>
<dbReference type="InterPro" id="IPR036638">
    <property type="entry name" value="HLH_DNA-bd_sf"/>
</dbReference>
<evidence type="ECO:0000256" key="1">
    <source>
        <dbReference type="SAM" id="Coils"/>
    </source>
</evidence>
<keyword evidence="5" id="KW-1185">Reference proteome</keyword>
<proteinExistence type="predicted"/>
<dbReference type="GeneID" id="89938900"/>
<dbReference type="PROSITE" id="PS50888">
    <property type="entry name" value="BHLH"/>
    <property type="match status" value="1"/>
</dbReference>
<dbReference type="Gene3D" id="4.10.280.10">
    <property type="entry name" value="Helix-loop-helix DNA-binding domain"/>
    <property type="match status" value="1"/>
</dbReference>
<protein>
    <recommendedName>
        <fullName evidence="3">BHLH domain-containing protein</fullName>
    </recommendedName>
</protein>
<keyword evidence="1" id="KW-0175">Coiled coil</keyword>
<dbReference type="PANTHER" id="PTHR47336:SF4">
    <property type="entry name" value="BHLH TRANSCRIPTION FACTOR (EUROFUNG)"/>
    <property type="match status" value="1"/>
</dbReference>
<feature type="region of interest" description="Disordered" evidence="2">
    <location>
        <begin position="194"/>
        <end position="285"/>
    </location>
</feature>
<dbReference type="SUPFAM" id="SSF47459">
    <property type="entry name" value="HLH, helix-loop-helix DNA-binding domain"/>
    <property type="match status" value="1"/>
</dbReference>
<accession>A0AAN6TGK8</accession>
<comment type="caution">
    <text evidence="4">The sequence shown here is derived from an EMBL/GenBank/DDBJ whole genome shotgun (WGS) entry which is preliminary data.</text>
</comment>
<gene>
    <name evidence="4" type="ORF">N656DRAFT_777192</name>
</gene>
<reference evidence="4" key="1">
    <citation type="journal article" date="2023" name="Mol. Phylogenet. Evol.">
        <title>Genome-scale phylogeny and comparative genomics of the fungal order Sordariales.</title>
        <authorList>
            <person name="Hensen N."/>
            <person name="Bonometti L."/>
            <person name="Westerberg I."/>
            <person name="Brannstrom I.O."/>
            <person name="Guillou S."/>
            <person name="Cros-Aarteil S."/>
            <person name="Calhoun S."/>
            <person name="Haridas S."/>
            <person name="Kuo A."/>
            <person name="Mondo S."/>
            <person name="Pangilinan J."/>
            <person name="Riley R."/>
            <person name="LaButti K."/>
            <person name="Andreopoulos B."/>
            <person name="Lipzen A."/>
            <person name="Chen C."/>
            <person name="Yan M."/>
            <person name="Daum C."/>
            <person name="Ng V."/>
            <person name="Clum A."/>
            <person name="Steindorff A."/>
            <person name="Ohm R.A."/>
            <person name="Martin F."/>
            <person name="Silar P."/>
            <person name="Natvig D.O."/>
            <person name="Lalanne C."/>
            <person name="Gautier V."/>
            <person name="Ament-Velasquez S.L."/>
            <person name="Kruys A."/>
            <person name="Hutchinson M.I."/>
            <person name="Powell A.J."/>
            <person name="Barry K."/>
            <person name="Miller A.N."/>
            <person name="Grigoriev I.V."/>
            <person name="Debuchy R."/>
            <person name="Gladieux P."/>
            <person name="Hiltunen Thoren M."/>
            <person name="Johannesson H."/>
        </authorList>
    </citation>
    <scope>NUCLEOTIDE SEQUENCE</scope>
    <source>
        <strain evidence="4">CBS 508.74</strain>
    </source>
</reference>
<feature type="coiled-coil region" evidence="1">
    <location>
        <begin position="350"/>
        <end position="377"/>
    </location>
</feature>
<feature type="compositionally biased region" description="Polar residues" evidence="2">
    <location>
        <begin position="239"/>
        <end position="261"/>
    </location>
</feature>
<feature type="region of interest" description="Disordered" evidence="2">
    <location>
        <begin position="87"/>
        <end position="115"/>
    </location>
</feature>
<evidence type="ECO:0000256" key="2">
    <source>
        <dbReference type="SAM" id="MobiDB-lite"/>
    </source>
</evidence>
<reference evidence="4" key="2">
    <citation type="submission" date="2023-05" db="EMBL/GenBank/DDBJ databases">
        <authorList>
            <consortium name="Lawrence Berkeley National Laboratory"/>
            <person name="Steindorff A."/>
            <person name="Hensen N."/>
            <person name="Bonometti L."/>
            <person name="Westerberg I."/>
            <person name="Brannstrom I.O."/>
            <person name="Guillou S."/>
            <person name="Cros-Aarteil S."/>
            <person name="Calhoun S."/>
            <person name="Haridas S."/>
            <person name="Kuo A."/>
            <person name="Mondo S."/>
            <person name="Pangilinan J."/>
            <person name="Riley R."/>
            <person name="Labutti K."/>
            <person name="Andreopoulos B."/>
            <person name="Lipzen A."/>
            <person name="Chen C."/>
            <person name="Yanf M."/>
            <person name="Daum C."/>
            <person name="Ng V."/>
            <person name="Clum A."/>
            <person name="Ohm R."/>
            <person name="Martin F."/>
            <person name="Silar P."/>
            <person name="Natvig D."/>
            <person name="Lalanne C."/>
            <person name="Gautier V."/>
            <person name="Ament-Velasquez S.L."/>
            <person name="Kruys A."/>
            <person name="Hutchinson M.I."/>
            <person name="Powell A.J."/>
            <person name="Barry K."/>
            <person name="Miller A.N."/>
            <person name="Grigoriev I.V."/>
            <person name="Debuchy R."/>
            <person name="Gladieux P."/>
            <person name="Thoren M.H."/>
            <person name="Johannesson H."/>
        </authorList>
    </citation>
    <scope>NUCLEOTIDE SEQUENCE</scope>
    <source>
        <strain evidence="4">CBS 508.74</strain>
    </source>
</reference>
<dbReference type="SMART" id="SM00353">
    <property type="entry name" value="HLH"/>
    <property type="match status" value="1"/>
</dbReference>